<dbReference type="InterPro" id="IPR001258">
    <property type="entry name" value="NHL_repeat"/>
</dbReference>
<proteinExistence type="predicted"/>
<organism evidence="3 4">
    <name type="scientific">Hymenobacter negativus</name>
    <dbReference type="NCBI Taxonomy" id="2795026"/>
    <lineage>
        <taxon>Bacteria</taxon>
        <taxon>Pseudomonadati</taxon>
        <taxon>Bacteroidota</taxon>
        <taxon>Cytophagia</taxon>
        <taxon>Cytophagales</taxon>
        <taxon>Hymenobacteraceae</taxon>
        <taxon>Hymenobacter</taxon>
    </lineage>
</organism>
<sequence length="1272" mass="135450">MPTLHFSLAHLPELQNLRCEVAGQPWPLLPHAIASREAAIANNYCFAQLAVEQQQQFTHYVELPDAALPAHGIAWVRVSAPNPDPAVRLGWPLHVGLLLPEAYVERHFAAESQAKGRLVPHVMHDRYSIALPTEMGPDYLRAVTSAQLLQDPSSTASGLLFHHPELGTTQPYVATRVLHSHIAPAAADNPDQYNAMQTLATSISDQGTAWASTVQCTDVKGNPITSGITLQEGSTVYLQAGEPVSTYSLSTATMQAAASPVAGAKRTAYNDLVLQNQTWSMTPGFTANHYAAPTEAPNTVGVAARSESTYYDWSVSPTTSSHGLQVVSPNPTIDSDNNMSIQVSNVYLRYLSAYYELLDDKGNPLSDKEFIGMVGAVNTLMGLPVPTDPTTLTVPMGQANAVRLYFGSFGTSAWDGDVSPAGALCTGFFNYGVPGIFLVAGQVLSSTSFLTEFVKEPENAKAVLSVIIPIVGTETNATLAGPSTESLLLAFADAVAGIIVHKALEQLSTYILSQVTAGELASAFGPIGWILKIMAGGVDFAEMAVTTGEILSSPATLQIEVTRSINVTITIGPDPNHGGNEAVWPAVASRYVATLMYQDGMSQVLSGPLPATTSGTPVNLEFANIAAGGQVCVVFGVYSASGWLAGNYQGNWTTAAPTTGDTLALGNATITELLVPLTKDAQYVYKETAVYADSTYQWQVGQPSATTVAGLDCGNGGTICQPAGITVSNSAFQVGYAWRASGLDRPLDAPGSTPYNGQEFVLQNLSVLANPGSALMQSSIGLTNQPLLAYDPTPSQTTQPNNFVLDPRNGSFMLRDIALGDGAGNDFGLSADPLMSWGRFHLPTLDALAVHPSGAVIGVSWQYHKMEILQLPAQAVPDAQAPDAQMVAGQGVRQGLLQGPRALAITPDGRVLVLETINQRVQAFDTNGNPAPSFNAGLVFSLTPDADTVAALNSQTLPDTLQQGFQNAYRTYVLTLDSSLAAELDSGTMQAANDPIINAFTANGITLCYDPAHMSDPSVSTYITVQTAGSAWTITDPQQGTSYQVSNQSGSLAVFRLITQYRISVVSKDAEWLLVDTVAAATYVVEASTLLTVNSSVSYFNLYNPANETLLYLDMAVEAQGVIYVLSYQGNGSSPSDYYLDLYNTDGTFIVRTPDPSVTSTPQNVVAAKLCVDMWRNVYTLDYQAQSGRPEPTVSHWIPTPPLFSLPVADEPAFAQDNISLVQQYFQQQNITLGSNAYITTVSPGYYQVHNSPTLYEVFRAGGELQVYTIPL</sequence>
<dbReference type="EMBL" id="JAGETZ010000023">
    <property type="protein sequence ID" value="MBO2012979.1"/>
    <property type="molecule type" value="Genomic_DNA"/>
</dbReference>
<dbReference type="Proteomes" id="UP000664369">
    <property type="component" value="Unassembled WGS sequence"/>
</dbReference>
<dbReference type="PROSITE" id="PS51125">
    <property type="entry name" value="NHL"/>
    <property type="match status" value="1"/>
</dbReference>
<evidence type="ECO:0000256" key="1">
    <source>
        <dbReference type="ARBA" id="ARBA00022737"/>
    </source>
</evidence>
<gene>
    <name evidence="3" type="ORF">J4E00_28210</name>
</gene>
<feature type="repeat" description="NHL" evidence="2">
    <location>
        <begin position="891"/>
        <end position="927"/>
    </location>
</feature>
<name>A0ABS3QNW2_9BACT</name>
<evidence type="ECO:0000313" key="4">
    <source>
        <dbReference type="Proteomes" id="UP000664369"/>
    </source>
</evidence>
<comment type="caution">
    <text evidence="3">The sequence shown here is derived from an EMBL/GenBank/DDBJ whole genome shotgun (WGS) entry which is preliminary data.</text>
</comment>
<dbReference type="SUPFAM" id="SSF101898">
    <property type="entry name" value="NHL repeat"/>
    <property type="match status" value="1"/>
</dbReference>
<dbReference type="Gene3D" id="2.120.10.30">
    <property type="entry name" value="TolB, C-terminal domain"/>
    <property type="match status" value="1"/>
</dbReference>
<evidence type="ECO:0000256" key="2">
    <source>
        <dbReference type="PROSITE-ProRule" id="PRU00504"/>
    </source>
</evidence>
<keyword evidence="1" id="KW-0677">Repeat</keyword>
<evidence type="ECO:0008006" key="5">
    <source>
        <dbReference type="Google" id="ProtNLM"/>
    </source>
</evidence>
<accession>A0ABS3QNW2</accession>
<protein>
    <recommendedName>
        <fullName evidence="5">NHL repeat containing protein</fullName>
    </recommendedName>
</protein>
<dbReference type="RefSeq" id="WP_208178718.1">
    <property type="nucleotide sequence ID" value="NZ_JAGETZ010000023.1"/>
</dbReference>
<keyword evidence="4" id="KW-1185">Reference proteome</keyword>
<dbReference type="InterPro" id="IPR011042">
    <property type="entry name" value="6-blade_b-propeller_TolB-like"/>
</dbReference>
<reference evidence="3 4" key="1">
    <citation type="submission" date="2021-03" db="EMBL/GenBank/DDBJ databases">
        <authorList>
            <person name="Kim M.K."/>
        </authorList>
    </citation>
    <scope>NUCLEOTIDE SEQUENCE [LARGE SCALE GENOMIC DNA]</scope>
    <source>
        <strain evidence="3 4">BT442</strain>
    </source>
</reference>
<evidence type="ECO:0000313" key="3">
    <source>
        <dbReference type="EMBL" id="MBO2012979.1"/>
    </source>
</evidence>